<dbReference type="PANTHER" id="PTHR12069">
    <property type="entry name" value="DNA-DIRECTED RNA POLYMERASES III 80 KDA POLYPEPTIDE RNA POLYMERASE III SUBUNIT 5"/>
    <property type="match status" value="1"/>
</dbReference>
<reference evidence="2" key="1">
    <citation type="submission" date="2021-12" db="EMBL/GenBank/DDBJ databases">
        <authorList>
            <person name="King R."/>
        </authorList>
    </citation>
    <scope>NUCLEOTIDE SEQUENCE</scope>
</reference>
<feature type="compositionally biased region" description="Polar residues" evidence="1">
    <location>
        <begin position="501"/>
        <end position="514"/>
    </location>
</feature>
<dbReference type="KEGG" id="btab:109039782"/>
<gene>
    <name evidence="2" type="ORF">BEMITA_LOCUS4850</name>
</gene>
<evidence type="ECO:0008006" key="4">
    <source>
        <dbReference type="Google" id="ProtNLM"/>
    </source>
</evidence>
<dbReference type="GO" id="GO:0005666">
    <property type="term" value="C:RNA polymerase III complex"/>
    <property type="evidence" value="ECO:0007669"/>
    <property type="project" value="TreeGrafter"/>
</dbReference>
<dbReference type="GO" id="GO:0042797">
    <property type="term" value="P:tRNA transcription by RNA polymerase III"/>
    <property type="evidence" value="ECO:0007669"/>
    <property type="project" value="TreeGrafter"/>
</dbReference>
<dbReference type="AlphaFoldDB" id="A0A9P0A4P5"/>
<dbReference type="PANTHER" id="PTHR12069:SF0">
    <property type="entry name" value="DNA-DIRECTED RNA POLYMERASE III SUBUNIT RPC5"/>
    <property type="match status" value="1"/>
</dbReference>
<evidence type="ECO:0000313" key="3">
    <source>
        <dbReference type="Proteomes" id="UP001152759"/>
    </source>
</evidence>
<dbReference type="OrthoDB" id="340681at2759"/>
<dbReference type="Proteomes" id="UP001152759">
    <property type="component" value="Chromosome 2"/>
</dbReference>
<feature type="region of interest" description="Disordered" evidence="1">
    <location>
        <begin position="443"/>
        <end position="514"/>
    </location>
</feature>
<protein>
    <recommendedName>
        <fullName evidence="4">DNA-directed RNA polymerase III subunit RPC5</fullName>
    </recommendedName>
</protein>
<evidence type="ECO:0000256" key="1">
    <source>
        <dbReference type="SAM" id="MobiDB-lite"/>
    </source>
</evidence>
<accession>A0A9P0A4P5</accession>
<keyword evidence="3" id="KW-1185">Reference proteome</keyword>
<dbReference type="EMBL" id="OU963863">
    <property type="protein sequence ID" value="CAH0385645.1"/>
    <property type="molecule type" value="Genomic_DNA"/>
</dbReference>
<organism evidence="2 3">
    <name type="scientific">Bemisia tabaci</name>
    <name type="common">Sweetpotato whitefly</name>
    <name type="synonym">Aleurodes tabaci</name>
    <dbReference type="NCBI Taxonomy" id="7038"/>
    <lineage>
        <taxon>Eukaryota</taxon>
        <taxon>Metazoa</taxon>
        <taxon>Ecdysozoa</taxon>
        <taxon>Arthropoda</taxon>
        <taxon>Hexapoda</taxon>
        <taxon>Insecta</taxon>
        <taxon>Pterygota</taxon>
        <taxon>Neoptera</taxon>
        <taxon>Paraneoptera</taxon>
        <taxon>Hemiptera</taxon>
        <taxon>Sternorrhyncha</taxon>
        <taxon>Aleyrodoidea</taxon>
        <taxon>Aleyrodidae</taxon>
        <taxon>Aleyrodinae</taxon>
        <taxon>Bemisia</taxon>
    </lineage>
</organism>
<name>A0A9P0A4P5_BEMTA</name>
<feature type="region of interest" description="Disordered" evidence="1">
    <location>
        <begin position="151"/>
        <end position="174"/>
    </location>
</feature>
<dbReference type="InterPro" id="IPR006886">
    <property type="entry name" value="RNA_pol_III_Rpc5"/>
</dbReference>
<proteinExistence type="predicted"/>
<dbReference type="Pfam" id="PF04801">
    <property type="entry name" value="RPC5"/>
    <property type="match status" value="1"/>
</dbReference>
<evidence type="ECO:0000313" key="2">
    <source>
        <dbReference type="EMBL" id="CAH0385645.1"/>
    </source>
</evidence>
<sequence length="514" mass="58481">MSTSDEDPVIKEIPVYLSNALQDRLYVYQYPTKPCGDGYCTSDITKVCVKPVHQEVRMELILDTHSVHYDQSKGEMIATSVDGTKSNKASENQFFNSGHMDKVVLQSQRMLQNTKNYAVGFLEDNKLFVSPVTGIISLQPSFQHYDKADKKVKETNQESNDSILSGTEDDEPQAQQVTVKFARRENERMKRARERSYNYFTAKSAEEAWYTTKFHDKNSRLAEVERNKLSGSSQEDAVNTLCLSISQYLDTLAPVMKVDESVQLPDLPSNVMSLNIIKTKSLAEQVEIVIKDVRIITVKQLASLLCVHKDDTAKLLRSLQQVSVLVQGNWVVRSDLVYPKGSVSSHSGVPNEIMARARDYILYLFTVNEYVSRKDITEKVKLPPDELKSILTSIARFRVHKGWELLLPPDVSFMESFHETVERQKMWWDVKLKQLLQSFKSDLTASPTRQRKSSNSSTSSRPRKNSRSRVDSISGSDKEDSPVVKSSPKKRERKRDLSLSEVDSNVPSYKLSNK</sequence>